<proteinExistence type="predicted"/>
<dbReference type="Pfam" id="PF11951">
    <property type="entry name" value="Fungal_trans_2"/>
    <property type="match status" value="1"/>
</dbReference>
<evidence type="ECO:0000256" key="3">
    <source>
        <dbReference type="ARBA" id="ARBA00023242"/>
    </source>
</evidence>
<dbReference type="SUPFAM" id="SSF57701">
    <property type="entry name" value="Zn2/Cys6 DNA-binding domain"/>
    <property type="match status" value="1"/>
</dbReference>
<organism evidence="5 6">
    <name type="scientific">Phialophora macrospora</name>
    <dbReference type="NCBI Taxonomy" id="1851006"/>
    <lineage>
        <taxon>Eukaryota</taxon>
        <taxon>Fungi</taxon>
        <taxon>Dikarya</taxon>
        <taxon>Ascomycota</taxon>
        <taxon>Pezizomycotina</taxon>
        <taxon>Eurotiomycetes</taxon>
        <taxon>Chaetothyriomycetidae</taxon>
        <taxon>Chaetothyriales</taxon>
        <taxon>Herpotrichiellaceae</taxon>
        <taxon>Phialophora</taxon>
    </lineage>
</organism>
<dbReference type="InterPro" id="IPR036864">
    <property type="entry name" value="Zn2-C6_fun-type_DNA-bd_sf"/>
</dbReference>
<dbReference type="HOGENOM" id="CLU_028540_1_0_1"/>
<feature type="region of interest" description="Disordered" evidence="4">
    <location>
        <begin position="86"/>
        <end position="164"/>
    </location>
</feature>
<sequence>MTSILSPYQRPGHLPIRRTNSLAFAKSDCHTCASLGLHCDRHRPRCSQCQDAGRLCQGYSMQLTWQRNHSTANKPPKVKAIVSQAGNSTLAQPRDDKKAGQSPDSRGASNAPAAPREFTFVAGRPAKRRKKHHRAAETAEVEDDAFNVGEPENSRSSESSQGLTRALLSPAEFRRSADLMPKTPSLAQARDFPAGVWPPPTLLDSEIVPEVQNIHSPDSESLEQCLQIQQYTDSPGAWSHPTTSGNTTDSWSEGGYVSESEYIYQTSLSHIPQIRFATLHDKFSGLLNMYDVQFCKYPITDDFGVNPYRYRPETTKGSRHLLHSILAISSHFRLRSPTQPTPPAEALEHKNTAMVLYQSALTETDLYKNGLSLLDTALALWQLEATISALNIWRSHLTDALNLLELCGGPEKWSLSKRANVQVSMVLWWDAIVALLARAECILPYVYLEAVLRHEGRQPWTFYELNGCPRELFVPMTQLANLTAREQDETAALLVSEIEQSLKRYEYPGAGRGLYLDTDTDADSDAEDEDEEAMHLERDKYHCCEGFRYALLIYILRVFKTSKQTLRHTHAHAHKTHKRQTAHPRPAQSRISYLSRVCLDHVAACRSTSLIQKQLLFPVFIAGCETRNLTHREFAAEYCRRWFRKFGYQMYMTVLDVMEAVWTEQDTGNEDFWWGDELDARRAREGEYVQFCFG</sequence>
<dbReference type="GO" id="GO:0008270">
    <property type="term" value="F:zinc ion binding"/>
    <property type="evidence" value="ECO:0007669"/>
    <property type="project" value="InterPro"/>
</dbReference>
<feature type="compositionally biased region" description="Polar residues" evidence="4">
    <location>
        <begin position="240"/>
        <end position="251"/>
    </location>
</feature>
<keyword evidence="2" id="KW-0238">DNA-binding</keyword>
<dbReference type="GO" id="GO:0000981">
    <property type="term" value="F:DNA-binding transcription factor activity, RNA polymerase II-specific"/>
    <property type="evidence" value="ECO:0007669"/>
    <property type="project" value="InterPro"/>
</dbReference>
<dbReference type="STRING" id="5601.A0A0D2FFK6"/>
<dbReference type="AlphaFoldDB" id="A0A0D2FFK6"/>
<feature type="region of interest" description="Disordered" evidence="4">
    <location>
        <begin position="233"/>
        <end position="252"/>
    </location>
</feature>
<feature type="compositionally biased region" description="Polar residues" evidence="4">
    <location>
        <begin position="154"/>
        <end position="163"/>
    </location>
</feature>
<reference evidence="5 6" key="1">
    <citation type="submission" date="2015-01" db="EMBL/GenBank/DDBJ databases">
        <title>The Genome Sequence of Capronia semiimmersa CBS27337.</title>
        <authorList>
            <consortium name="The Broad Institute Genomics Platform"/>
            <person name="Cuomo C."/>
            <person name="de Hoog S."/>
            <person name="Gorbushina A."/>
            <person name="Stielow B."/>
            <person name="Teixiera M."/>
            <person name="Abouelleil A."/>
            <person name="Chapman S.B."/>
            <person name="Priest M."/>
            <person name="Young S.K."/>
            <person name="Wortman J."/>
            <person name="Nusbaum C."/>
            <person name="Birren B."/>
        </authorList>
    </citation>
    <scope>NUCLEOTIDE SEQUENCE [LARGE SCALE GENOMIC DNA]</scope>
    <source>
        <strain evidence="5 6">CBS 27337</strain>
    </source>
</reference>
<dbReference type="Proteomes" id="UP000054266">
    <property type="component" value="Unassembled WGS sequence"/>
</dbReference>
<dbReference type="PANTHER" id="PTHR37534:SF46">
    <property type="entry name" value="ZN(II)2CYS6 TRANSCRIPTION FACTOR (EUROFUNG)"/>
    <property type="match status" value="1"/>
</dbReference>
<accession>A0A0D2FFK6</accession>
<comment type="subcellular location">
    <subcellularLocation>
        <location evidence="1">Nucleus</location>
    </subcellularLocation>
</comment>
<gene>
    <name evidence="5" type="ORF">PV04_06132</name>
</gene>
<evidence type="ECO:0000256" key="2">
    <source>
        <dbReference type="ARBA" id="ARBA00023125"/>
    </source>
</evidence>
<dbReference type="InterPro" id="IPR021858">
    <property type="entry name" value="Fun_TF"/>
</dbReference>
<evidence type="ECO:0008006" key="7">
    <source>
        <dbReference type="Google" id="ProtNLM"/>
    </source>
</evidence>
<dbReference type="PANTHER" id="PTHR37534">
    <property type="entry name" value="TRANSCRIPTIONAL ACTIVATOR PROTEIN UGA3"/>
    <property type="match status" value="1"/>
</dbReference>
<dbReference type="GO" id="GO:0005634">
    <property type="term" value="C:nucleus"/>
    <property type="evidence" value="ECO:0007669"/>
    <property type="project" value="UniProtKB-SubCell"/>
</dbReference>
<evidence type="ECO:0000313" key="5">
    <source>
        <dbReference type="EMBL" id="KIW66838.1"/>
    </source>
</evidence>
<evidence type="ECO:0000256" key="1">
    <source>
        <dbReference type="ARBA" id="ARBA00004123"/>
    </source>
</evidence>
<evidence type="ECO:0000256" key="4">
    <source>
        <dbReference type="SAM" id="MobiDB-lite"/>
    </source>
</evidence>
<feature type="compositionally biased region" description="Basic residues" evidence="4">
    <location>
        <begin position="125"/>
        <end position="134"/>
    </location>
</feature>
<keyword evidence="3" id="KW-0539">Nucleus</keyword>
<protein>
    <recommendedName>
        <fullName evidence="7">Zn(2)-C6 fungal-type domain-containing protein</fullName>
    </recommendedName>
</protein>
<evidence type="ECO:0000313" key="6">
    <source>
        <dbReference type="Proteomes" id="UP000054266"/>
    </source>
</evidence>
<dbReference type="EMBL" id="KN846959">
    <property type="protein sequence ID" value="KIW66838.1"/>
    <property type="molecule type" value="Genomic_DNA"/>
</dbReference>
<name>A0A0D2FFK6_9EURO</name>
<dbReference type="GO" id="GO:0003677">
    <property type="term" value="F:DNA binding"/>
    <property type="evidence" value="ECO:0007669"/>
    <property type="project" value="UniProtKB-KW"/>
</dbReference>
<keyword evidence="6" id="KW-1185">Reference proteome</keyword>